<keyword evidence="2" id="KW-1185">Reference proteome</keyword>
<dbReference type="Proteomes" id="UP000326678">
    <property type="component" value="Chromosome Gxm2"/>
</dbReference>
<evidence type="ECO:0000313" key="2">
    <source>
        <dbReference type="Proteomes" id="UP000326678"/>
    </source>
</evidence>
<reference evidence="1 2" key="1">
    <citation type="submission" date="2019-10" db="EMBL/GenBank/DDBJ databases">
        <title>Genomic and transcriptomic insights into the perfect genentic adaptation of a filamentous nitrogen-fixing cyanobacterium to rice fields.</title>
        <authorList>
            <person name="Chen Z."/>
        </authorList>
    </citation>
    <scope>NUCLEOTIDE SEQUENCE [LARGE SCALE GENOMIC DNA]</scope>
    <source>
        <strain evidence="1">CCNUC1</strain>
    </source>
</reference>
<accession>A0A5P8WED4</accession>
<gene>
    <name evidence="1" type="ORF">GXM_08612</name>
</gene>
<dbReference type="AlphaFoldDB" id="A0A5P8WED4"/>
<evidence type="ECO:0000313" key="1">
    <source>
        <dbReference type="EMBL" id="QFS51118.1"/>
    </source>
</evidence>
<dbReference type="EMBL" id="CP045227">
    <property type="protein sequence ID" value="QFS51118.1"/>
    <property type="molecule type" value="Genomic_DNA"/>
</dbReference>
<protein>
    <submittedName>
        <fullName evidence="1">Uncharacterized protein</fullName>
    </submittedName>
</protein>
<name>A0A5P8WED4_9NOSO</name>
<sequence length="54" mass="6305">MTGSHYRGHLSICVRTFYPQLGERQEMQMVNGTRQSVYCFPKFLTNNKKSIHIA</sequence>
<proteinExistence type="predicted"/>
<organism evidence="1 2">
    <name type="scientific">Nostoc sphaeroides CCNUC1</name>
    <dbReference type="NCBI Taxonomy" id="2653204"/>
    <lineage>
        <taxon>Bacteria</taxon>
        <taxon>Bacillati</taxon>
        <taxon>Cyanobacteriota</taxon>
        <taxon>Cyanophyceae</taxon>
        <taxon>Nostocales</taxon>
        <taxon>Nostocaceae</taxon>
        <taxon>Nostoc</taxon>
    </lineage>
</organism>
<dbReference type="KEGG" id="nsh:GXM_08612"/>